<dbReference type="EMBL" id="CP016908">
    <property type="protein sequence ID" value="APS00060.1"/>
    <property type="molecule type" value="Genomic_DNA"/>
</dbReference>
<dbReference type="KEGG" id="pabo:BCY86_04720"/>
<dbReference type="STRING" id="1882918.BCY86_04720"/>
<organism evidence="5 6">
    <name type="scientific">Pajaroellobacter abortibovis</name>
    <dbReference type="NCBI Taxonomy" id="1882918"/>
    <lineage>
        <taxon>Bacteria</taxon>
        <taxon>Pseudomonadati</taxon>
        <taxon>Myxococcota</taxon>
        <taxon>Polyangia</taxon>
        <taxon>Polyangiales</taxon>
        <taxon>Polyangiaceae</taxon>
    </lineage>
</organism>
<keyword evidence="6" id="KW-1185">Reference proteome</keyword>
<dbReference type="Pfam" id="PF00675">
    <property type="entry name" value="Peptidase_M16"/>
    <property type="match status" value="1"/>
</dbReference>
<dbReference type="AlphaFoldDB" id="A0A1L6MWX8"/>
<feature type="signal peptide" evidence="2">
    <location>
        <begin position="1"/>
        <end position="22"/>
    </location>
</feature>
<accession>A0A1L6MWX8</accession>
<evidence type="ECO:0000259" key="4">
    <source>
        <dbReference type="Pfam" id="PF05193"/>
    </source>
</evidence>
<feature type="domain" description="Peptidase M16 C-terminal" evidence="4">
    <location>
        <begin position="237"/>
        <end position="408"/>
    </location>
</feature>
<dbReference type="InterPro" id="IPR050361">
    <property type="entry name" value="MPP/UQCRC_Complex"/>
</dbReference>
<dbReference type="PANTHER" id="PTHR11851">
    <property type="entry name" value="METALLOPROTEASE"/>
    <property type="match status" value="1"/>
</dbReference>
<evidence type="ECO:0000313" key="6">
    <source>
        <dbReference type="Proteomes" id="UP000185544"/>
    </source>
</evidence>
<dbReference type="GO" id="GO:0046872">
    <property type="term" value="F:metal ion binding"/>
    <property type="evidence" value="ECO:0007669"/>
    <property type="project" value="InterPro"/>
</dbReference>
<name>A0A1L6MWX8_9BACT</name>
<evidence type="ECO:0000256" key="1">
    <source>
        <dbReference type="SAM" id="MobiDB-lite"/>
    </source>
</evidence>
<dbReference type="Gene3D" id="3.30.830.10">
    <property type="entry name" value="Metalloenzyme, LuxS/M16 peptidase-like"/>
    <property type="match status" value="2"/>
</dbReference>
<feature type="domain" description="Peptidase M16 N-terminal" evidence="3">
    <location>
        <begin position="121"/>
        <end position="202"/>
    </location>
</feature>
<feature type="region of interest" description="Disordered" evidence="1">
    <location>
        <begin position="38"/>
        <end position="62"/>
    </location>
</feature>
<dbReference type="PANTHER" id="PTHR11851:SF224">
    <property type="entry name" value="PROCESSING PROTEASE"/>
    <property type="match status" value="1"/>
</dbReference>
<dbReference type="Proteomes" id="UP000185544">
    <property type="component" value="Chromosome"/>
</dbReference>
<protein>
    <recommendedName>
        <fullName evidence="7">Peptidase M16 C-terminal domain-containing protein</fullName>
    </recommendedName>
</protein>
<dbReference type="InterPro" id="IPR011765">
    <property type="entry name" value="Pept_M16_N"/>
</dbReference>
<gene>
    <name evidence="5" type="ORF">BCY86_04720</name>
</gene>
<proteinExistence type="predicted"/>
<feature type="chain" id="PRO_5012905381" description="Peptidase M16 C-terminal domain-containing protein" evidence="2">
    <location>
        <begin position="23"/>
        <end position="524"/>
    </location>
</feature>
<sequence length="524" mass="57090">MYYVFLAMFVMVFLQGCSSSLGSSLLSSNTSLLTALNQDQKGSAQEKDDPIFQSPPPASQPRPFSFPSISRTVLPNGLQIDSVRIQRIPFVEIRLVVRAGYGYGSGAAQARLTALLLKEGGTRSMPGQQWMDKIESIGAEFSEVVGNDKTIFSLRLPSEYLADGFALLGEMIQSPRFDETEFKKIQARAKDIANEEMHSNSHFMATYAALQAFYPPQSPYRNLMLPSDVEATNLNGIKAFYCSFYSPSQAVLVVVGDCEGQAVVQQAQRSFGSWKANQKEKRKVAFASSPSVPRPARILLVDRLGSTQSEIVLALPAPERNSALWPVLKITAQALGGQNGRLFRDVRENKSLAYAAGAYLDVYAHGVQPLWISVGTQTPKTASAVAAILENLKSLRLTPVPLEEVRSASRWLNGSFLVGIGSIDSIANLITEQEILGLPDGYWDHYRQELEQVEPNQISTLAQSLFEPSTMVITVVGDAASIAESLCPFGEVVILDPSNSFKKRKTLPACAAQPAASSLEAPKL</sequence>
<evidence type="ECO:0000313" key="5">
    <source>
        <dbReference type="EMBL" id="APS00060.1"/>
    </source>
</evidence>
<dbReference type="InterPro" id="IPR007863">
    <property type="entry name" value="Peptidase_M16_C"/>
</dbReference>
<evidence type="ECO:0000259" key="3">
    <source>
        <dbReference type="Pfam" id="PF00675"/>
    </source>
</evidence>
<dbReference type="SUPFAM" id="SSF63411">
    <property type="entry name" value="LuxS/MPP-like metallohydrolase"/>
    <property type="match status" value="2"/>
</dbReference>
<evidence type="ECO:0000256" key="2">
    <source>
        <dbReference type="SAM" id="SignalP"/>
    </source>
</evidence>
<dbReference type="Pfam" id="PF05193">
    <property type="entry name" value="Peptidase_M16_C"/>
    <property type="match status" value="1"/>
</dbReference>
<evidence type="ECO:0008006" key="7">
    <source>
        <dbReference type="Google" id="ProtNLM"/>
    </source>
</evidence>
<keyword evidence="2" id="KW-0732">Signal</keyword>
<reference evidence="5 6" key="1">
    <citation type="submission" date="2016-08" db="EMBL/GenBank/DDBJ databases">
        <title>Identification and validation of antigenic proteins from Pajaroellobacter abortibovis using de-novo genome sequence assembly and reverse vaccinology.</title>
        <authorList>
            <person name="Welly B.T."/>
            <person name="Miller M.R."/>
            <person name="Stott J.L."/>
            <person name="Blanchard M.T."/>
            <person name="Islas-Trejo A.D."/>
            <person name="O'Rourke S.M."/>
            <person name="Young A.E."/>
            <person name="Medrano J.F."/>
            <person name="Van Eenennaam A.L."/>
        </authorList>
    </citation>
    <scope>NUCLEOTIDE SEQUENCE [LARGE SCALE GENOMIC DNA]</scope>
    <source>
        <strain evidence="5 6">BTF92-0548A/99-0131</strain>
    </source>
</reference>
<dbReference type="InterPro" id="IPR011249">
    <property type="entry name" value="Metalloenz_LuxS/M16"/>
</dbReference>